<dbReference type="Proteomes" id="UP000008281">
    <property type="component" value="Unassembled WGS sequence"/>
</dbReference>
<feature type="compositionally biased region" description="Basic and acidic residues" evidence="1">
    <location>
        <begin position="262"/>
        <end position="280"/>
    </location>
</feature>
<protein>
    <submittedName>
        <fullName evidence="2">Uncharacterized protein</fullName>
    </submittedName>
</protein>
<gene>
    <name evidence="2" type="ORF">CRE_13836</name>
</gene>
<feature type="region of interest" description="Disordered" evidence="1">
    <location>
        <begin position="262"/>
        <end position="288"/>
    </location>
</feature>
<organism evidence="3">
    <name type="scientific">Caenorhabditis remanei</name>
    <name type="common">Caenorhabditis vulgaris</name>
    <dbReference type="NCBI Taxonomy" id="31234"/>
    <lineage>
        <taxon>Eukaryota</taxon>
        <taxon>Metazoa</taxon>
        <taxon>Ecdysozoa</taxon>
        <taxon>Nematoda</taxon>
        <taxon>Chromadorea</taxon>
        <taxon>Rhabditida</taxon>
        <taxon>Rhabditina</taxon>
        <taxon>Rhabditomorpha</taxon>
        <taxon>Rhabditoidea</taxon>
        <taxon>Rhabditidae</taxon>
        <taxon>Peloderinae</taxon>
        <taxon>Caenorhabditis</taxon>
    </lineage>
</organism>
<proteinExistence type="predicted"/>
<evidence type="ECO:0000256" key="1">
    <source>
        <dbReference type="SAM" id="MobiDB-lite"/>
    </source>
</evidence>
<dbReference type="FunCoup" id="E3NSE4">
    <property type="interactions" value="423"/>
</dbReference>
<reference evidence="2" key="1">
    <citation type="submission" date="2007-07" db="EMBL/GenBank/DDBJ databases">
        <title>PCAP assembly of the Caenorhabditis remanei genome.</title>
        <authorList>
            <consortium name="The Caenorhabditis remanei Sequencing Consortium"/>
            <person name="Wilson R.K."/>
        </authorList>
    </citation>
    <scope>NUCLEOTIDE SEQUENCE [LARGE SCALE GENOMIC DNA]</scope>
    <source>
        <strain evidence="2">PB4641</strain>
    </source>
</reference>
<dbReference type="AlphaFoldDB" id="E3NSE4"/>
<dbReference type="InParanoid" id="E3NSE4"/>
<keyword evidence="3" id="KW-1185">Reference proteome</keyword>
<feature type="compositionally biased region" description="Polar residues" evidence="1">
    <location>
        <begin position="407"/>
        <end position="421"/>
    </location>
</feature>
<sequence>MGTPQLSDQTTSDSSTSSDLKEIKSLLQSIVQDVEMLKEKASAPSEQMEQGSREPLAASASIAMRFAGNIRPLDSRVYVQIKTASKVLHMLFQPVGEYVHLMYSSTSTPAQANSEEDRFLRDIQKWRQSWKTGLTWTAYTSILIPDVRETVDIVRDIRDKVDDETTNDLVRDVLDKLESREQLKALEVAPLLMPEMKKIGKLVAKTGEETQTAIVKQIEALVSKVTAVAQSQHATQISTIVRSMEDKMAAIIAPLKSEVTRLADRDQRPLQREKDREKSQKPLQSVSQTTINKNQFHSFQNHCLFCERGNHSTESCRTVMTCSDRLATAKAKGICTRCLNKFNDNGFGHSACPKADALCTNCSSIMTDTAMSAHHEAFCAIKKSATSSRRRPEANHSGDYKKPRYSTDGNNKPGTSGTAPR</sequence>
<feature type="region of interest" description="Disordered" evidence="1">
    <location>
        <begin position="385"/>
        <end position="421"/>
    </location>
</feature>
<evidence type="ECO:0000313" key="3">
    <source>
        <dbReference type="Proteomes" id="UP000008281"/>
    </source>
</evidence>
<accession>E3NSE4</accession>
<feature type="compositionally biased region" description="Low complexity" evidence="1">
    <location>
        <begin position="1"/>
        <end position="18"/>
    </location>
</feature>
<evidence type="ECO:0000313" key="2">
    <source>
        <dbReference type="EMBL" id="EFO90079.1"/>
    </source>
</evidence>
<dbReference type="OrthoDB" id="8057423at2759"/>
<feature type="compositionally biased region" description="Basic and acidic residues" evidence="1">
    <location>
        <begin position="390"/>
        <end position="402"/>
    </location>
</feature>
<name>E3NSE4_CAERE</name>
<feature type="region of interest" description="Disordered" evidence="1">
    <location>
        <begin position="1"/>
        <end position="20"/>
    </location>
</feature>
<dbReference type="HOGENOM" id="CLU_030599_0_0_1"/>
<dbReference type="EMBL" id="DS269941">
    <property type="protein sequence ID" value="EFO90079.1"/>
    <property type="molecule type" value="Genomic_DNA"/>
</dbReference>